<dbReference type="Pfam" id="PF21948">
    <property type="entry name" value="LplA-B_cat"/>
    <property type="match status" value="1"/>
</dbReference>
<dbReference type="HAMAP" id="MF_00013">
    <property type="entry name" value="LipB"/>
    <property type="match status" value="1"/>
</dbReference>
<dbReference type="NCBIfam" id="TIGR00214">
    <property type="entry name" value="lipB"/>
    <property type="match status" value="1"/>
</dbReference>
<dbReference type="EC" id="2.3.1.181" evidence="3"/>
<protein>
    <recommendedName>
        <fullName evidence="3">lipoyl(octanoyl) transferase</fullName>
        <ecNumber evidence="3">2.3.1.181</ecNumber>
    </recommendedName>
</protein>
<dbReference type="AlphaFoldDB" id="A0A9C7PSP5"/>
<reference evidence="7" key="2">
    <citation type="submission" date="2022-01" db="EMBL/GenBank/DDBJ databases">
        <authorList>
            <person name="Hirooka S."/>
            <person name="Miyagishima S.Y."/>
        </authorList>
    </citation>
    <scope>NUCLEOTIDE SEQUENCE</scope>
    <source>
        <strain evidence="7">NBRC 102759</strain>
    </source>
</reference>
<evidence type="ECO:0000313" key="8">
    <source>
        <dbReference type="Proteomes" id="UP001061958"/>
    </source>
</evidence>
<evidence type="ECO:0000256" key="2">
    <source>
        <dbReference type="ARBA" id="ARBA00007907"/>
    </source>
</evidence>
<comment type="caution">
    <text evidence="7">The sequence shown here is derived from an EMBL/GenBank/DDBJ whole genome shotgun (WGS) entry which is preliminary data.</text>
</comment>
<dbReference type="SUPFAM" id="SSF55681">
    <property type="entry name" value="Class II aaRS and biotin synthetases"/>
    <property type="match status" value="1"/>
</dbReference>
<dbReference type="GO" id="GO:0009249">
    <property type="term" value="P:protein lipoylation"/>
    <property type="evidence" value="ECO:0007669"/>
    <property type="project" value="InterPro"/>
</dbReference>
<dbReference type="InterPro" id="IPR045864">
    <property type="entry name" value="aa-tRNA-synth_II/BPL/LPL"/>
</dbReference>
<dbReference type="Proteomes" id="UP001061958">
    <property type="component" value="Unassembled WGS sequence"/>
</dbReference>
<keyword evidence="4" id="KW-0808">Transferase</keyword>
<dbReference type="PROSITE" id="PS51733">
    <property type="entry name" value="BPL_LPL_CATALYTIC"/>
    <property type="match status" value="1"/>
</dbReference>
<evidence type="ECO:0000259" key="6">
    <source>
        <dbReference type="PROSITE" id="PS51733"/>
    </source>
</evidence>
<dbReference type="OrthoDB" id="19908at2759"/>
<evidence type="ECO:0000256" key="3">
    <source>
        <dbReference type="ARBA" id="ARBA00012334"/>
    </source>
</evidence>
<comment type="pathway">
    <text evidence="1">Protein modification; protein lipoylation via endogenous pathway; protein N(6)-(lipoyl)lysine from octanoyl-[acyl-carrier-protein]: step 1/2.</text>
</comment>
<evidence type="ECO:0000256" key="4">
    <source>
        <dbReference type="ARBA" id="ARBA00022679"/>
    </source>
</evidence>
<dbReference type="CDD" id="cd16444">
    <property type="entry name" value="LipB"/>
    <property type="match status" value="1"/>
</dbReference>
<dbReference type="Gene3D" id="3.30.930.10">
    <property type="entry name" value="Bira Bifunctional Protein, Domain 2"/>
    <property type="match status" value="1"/>
</dbReference>
<gene>
    <name evidence="7" type="ORF">GpartN1_g1601.t1</name>
</gene>
<sequence length="266" mass="31215">MSLKAMIMFINFTSKLRSNFRSSVSNLSRVRFLQSYTTMNLETNQSLHRRPCWFYNLPGCYSYQIIRNWQLQLRQERMEPCGENLPDVLLMLEHQPVYTLGTAANEEFIKFDVKHPPCEIYRIERGGEITFHGPGQVIFYPILNLRFHKKDLRWYLRSLEQVVIEALKTYRLEAYRVKGLTGVWLDEKKIAAIGIAASKWVTMHGVALNVHNDLEPFRKIVPCGIHDREVGRLVDYVPNIDMQHLRTVLAECFADMFQLSLIPYEE</sequence>
<comment type="similarity">
    <text evidence="2">Belongs to the LipB family.</text>
</comment>
<evidence type="ECO:0000256" key="5">
    <source>
        <dbReference type="ARBA" id="ARBA00023315"/>
    </source>
</evidence>
<dbReference type="InterPro" id="IPR020605">
    <property type="entry name" value="Octanoyltransferase_CS"/>
</dbReference>
<keyword evidence="8" id="KW-1185">Reference proteome</keyword>
<dbReference type="PROSITE" id="PS01313">
    <property type="entry name" value="LIPB"/>
    <property type="match status" value="1"/>
</dbReference>
<dbReference type="InterPro" id="IPR000544">
    <property type="entry name" value="Octanoyltransferase"/>
</dbReference>
<proteinExistence type="inferred from homology"/>
<feature type="domain" description="BPL/LPL catalytic" evidence="6">
    <location>
        <begin position="83"/>
        <end position="261"/>
    </location>
</feature>
<dbReference type="EMBL" id="BQMJ01000011">
    <property type="protein sequence ID" value="GJQ09810.1"/>
    <property type="molecule type" value="Genomic_DNA"/>
</dbReference>
<dbReference type="InterPro" id="IPR004143">
    <property type="entry name" value="BPL_LPL_catalytic"/>
</dbReference>
<accession>A0A9C7PSP5</accession>
<dbReference type="GO" id="GO:0033819">
    <property type="term" value="F:lipoyl(octanoyl) transferase activity"/>
    <property type="evidence" value="ECO:0007669"/>
    <property type="project" value="UniProtKB-EC"/>
</dbReference>
<dbReference type="PANTHER" id="PTHR10993:SF7">
    <property type="entry name" value="LIPOYLTRANSFERASE 2, MITOCHONDRIAL-RELATED"/>
    <property type="match status" value="1"/>
</dbReference>
<reference evidence="7" key="1">
    <citation type="journal article" date="2022" name="Proc. Natl. Acad. Sci. U.S.A.">
        <title>Life cycle and functional genomics of the unicellular red alga Galdieria for elucidating algal and plant evolution and industrial use.</title>
        <authorList>
            <person name="Hirooka S."/>
            <person name="Itabashi T."/>
            <person name="Ichinose T.M."/>
            <person name="Onuma R."/>
            <person name="Fujiwara T."/>
            <person name="Yamashita S."/>
            <person name="Jong L.W."/>
            <person name="Tomita R."/>
            <person name="Iwane A.H."/>
            <person name="Miyagishima S.Y."/>
        </authorList>
    </citation>
    <scope>NUCLEOTIDE SEQUENCE</scope>
    <source>
        <strain evidence="7">NBRC 102759</strain>
    </source>
</reference>
<keyword evidence="5" id="KW-0012">Acyltransferase</keyword>
<dbReference type="PANTHER" id="PTHR10993">
    <property type="entry name" value="OCTANOYLTRANSFERASE"/>
    <property type="match status" value="1"/>
</dbReference>
<name>A0A9C7PSP5_9RHOD</name>
<evidence type="ECO:0000313" key="7">
    <source>
        <dbReference type="EMBL" id="GJQ09810.1"/>
    </source>
</evidence>
<dbReference type="NCBIfam" id="NF010925">
    <property type="entry name" value="PRK14345.1"/>
    <property type="match status" value="1"/>
</dbReference>
<evidence type="ECO:0000256" key="1">
    <source>
        <dbReference type="ARBA" id="ARBA00004821"/>
    </source>
</evidence>
<organism evidence="7 8">
    <name type="scientific">Galdieria partita</name>
    <dbReference type="NCBI Taxonomy" id="83374"/>
    <lineage>
        <taxon>Eukaryota</taxon>
        <taxon>Rhodophyta</taxon>
        <taxon>Bangiophyceae</taxon>
        <taxon>Galdieriales</taxon>
        <taxon>Galdieriaceae</taxon>
        <taxon>Galdieria</taxon>
    </lineage>
</organism>